<dbReference type="InterPro" id="IPR002477">
    <property type="entry name" value="Peptidoglycan-bd-like"/>
</dbReference>
<organism evidence="4 5">
    <name type="scientific">Sinisalibacter lacisalsi</name>
    <dbReference type="NCBI Taxonomy" id="1526570"/>
    <lineage>
        <taxon>Bacteria</taxon>
        <taxon>Pseudomonadati</taxon>
        <taxon>Pseudomonadota</taxon>
        <taxon>Alphaproteobacteria</taxon>
        <taxon>Rhodobacterales</taxon>
        <taxon>Roseobacteraceae</taxon>
        <taxon>Sinisalibacter</taxon>
    </lineage>
</organism>
<dbReference type="Proteomes" id="UP000617355">
    <property type="component" value="Unassembled WGS sequence"/>
</dbReference>
<reference evidence="5" key="1">
    <citation type="journal article" date="2019" name="Int. J. Syst. Evol. Microbiol.">
        <title>The Global Catalogue of Microorganisms (GCM) 10K type strain sequencing project: providing services to taxonomists for standard genome sequencing and annotation.</title>
        <authorList>
            <consortium name="The Broad Institute Genomics Platform"/>
            <consortium name="The Broad Institute Genome Sequencing Center for Infectious Disease"/>
            <person name="Wu L."/>
            <person name="Ma J."/>
        </authorList>
    </citation>
    <scope>NUCLEOTIDE SEQUENCE [LARGE SCALE GENOMIC DNA]</scope>
    <source>
        <strain evidence="5">CGMCC 1.12922</strain>
    </source>
</reference>
<dbReference type="EMBL" id="BMGI01000001">
    <property type="protein sequence ID" value="GGD25716.1"/>
    <property type="molecule type" value="Genomic_DNA"/>
</dbReference>
<dbReference type="RefSeq" id="WP_188526281.1">
    <property type="nucleotide sequence ID" value="NZ_BMGI01000001.1"/>
</dbReference>
<evidence type="ECO:0000313" key="4">
    <source>
        <dbReference type="EMBL" id="GGD25716.1"/>
    </source>
</evidence>
<feature type="region of interest" description="Disordered" evidence="1">
    <location>
        <begin position="239"/>
        <end position="269"/>
    </location>
</feature>
<feature type="compositionally biased region" description="Low complexity" evidence="1">
    <location>
        <begin position="239"/>
        <end position="268"/>
    </location>
</feature>
<comment type="caution">
    <text evidence="4">The sequence shown here is derived from an EMBL/GenBank/DDBJ whole genome shotgun (WGS) entry which is preliminary data.</text>
</comment>
<evidence type="ECO:0000256" key="1">
    <source>
        <dbReference type="SAM" id="MobiDB-lite"/>
    </source>
</evidence>
<evidence type="ECO:0000256" key="2">
    <source>
        <dbReference type="SAM" id="SignalP"/>
    </source>
</evidence>
<dbReference type="Pfam" id="PF01471">
    <property type="entry name" value="PG_binding_1"/>
    <property type="match status" value="2"/>
</dbReference>
<keyword evidence="2" id="KW-0732">Signal</keyword>
<dbReference type="InterPro" id="IPR036365">
    <property type="entry name" value="PGBD-like_sf"/>
</dbReference>
<feature type="signal peptide" evidence="2">
    <location>
        <begin position="1"/>
        <end position="35"/>
    </location>
</feature>
<name>A0ABQ1QFB0_9RHOB</name>
<gene>
    <name evidence="4" type="ORF">GCM10011358_07750</name>
</gene>
<proteinExistence type="predicted"/>
<feature type="domain" description="Peptidoglycan binding-like" evidence="3">
    <location>
        <begin position="86"/>
        <end position="135"/>
    </location>
</feature>
<keyword evidence="5" id="KW-1185">Reference proteome</keyword>
<sequence>MRYDIFPDLIFKPLFATVLALAVALGLSTPRPAVAQDGIAGAVALGIVGTAVYCAANPHRCGGSTASTGGARVGAVDAIALNRTQAMWVQGGLRNLGFYSGAIDGAFGAGTRTAIRQYQAAIGANATGRLTGQQINDLVVLSPEFMSYADDATYLFNADLANDLTRDQVRQLQAELNRRGFNAGPVDGAFGGMTRNAIAAYKASQGLPGGPVASRRLLAHMQGTPAPVPAGAHLVAWRSSGSSGSMTTTGSANGAQNAAQPQEEAPTQVTPVGENLAFDILGVSLGMKPDTVMERLAGELGANMVTDQANTATFGGTETVDTAYLAQQSDWPADAAEQFVALFDSARPDLGALAAIRTIRMPASVDQAMFEAQVLPEILAKYGTEAQFGNGEVWIGGADAREAARADASVLAQCGQLRLAALGTGTWTEGNGPLLDTASLGSVTRDCGQVLRVTFVNSVIRIGLWDSAVLSGSATAPKIKF</sequence>
<dbReference type="InterPro" id="IPR036366">
    <property type="entry name" value="PGBDSf"/>
</dbReference>
<accession>A0ABQ1QFB0</accession>
<feature type="chain" id="PRO_5046421803" description="Peptidoglycan binding-like domain-containing protein" evidence="2">
    <location>
        <begin position="36"/>
        <end position="481"/>
    </location>
</feature>
<dbReference type="Gene3D" id="1.10.101.10">
    <property type="entry name" value="PGBD-like superfamily/PGBD"/>
    <property type="match status" value="2"/>
</dbReference>
<protein>
    <recommendedName>
        <fullName evidence="3">Peptidoglycan binding-like domain-containing protein</fullName>
    </recommendedName>
</protein>
<feature type="domain" description="Peptidoglycan binding-like" evidence="3">
    <location>
        <begin position="166"/>
        <end position="208"/>
    </location>
</feature>
<evidence type="ECO:0000313" key="5">
    <source>
        <dbReference type="Proteomes" id="UP000617355"/>
    </source>
</evidence>
<dbReference type="SUPFAM" id="SSF47090">
    <property type="entry name" value="PGBD-like"/>
    <property type="match status" value="2"/>
</dbReference>
<evidence type="ECO:0000259" key="3">
    <source>
        <dbReference type="Pfam" id="PF01471"/>
    </source>
</evidence>